<feature type="domain" description="Glycosyl transferase family 1" evidence="1">
    <location>
        <begin position="190"/>
        <end position="345"/>
    </location>
</feature>
<evidence type="ECO:0000313" key="3">
    <source>
        <dbReference type="EMBL" id="GAA4649664.1"/>
    </source>
</evidence>
<organism evidence="3 4">
    <name type="scientific">Kistimonas scapharcae</name>
    <dbReference type="NCBI Taxonomy" id="1036133"/>
    <lineage>
        <taxon>Bacteria</taxon>
        <taxon>Pseudomonadati</taxon>
        <taxon>Pseudomonadota</taxon>
        <taxon>Gammaproteobacteria</taxon>
        <taxon>Oceanospirillales</taxon>
        <taxon>Endozoicomonadaceae</taxon>
        <taxon>Kistimonas</taxon>
    </lineage>
</organism>
<dbReference type="Pfam" id="PF13477">
    <property type="entry name" value="Glyco_trans_4_2"/>
    <property type="match status" value="1"/>
</dbReference>
<dbReference type="Pfam" id="PF00534">
    <property type="entry name" value="Glycos_transf_1"/>
    <property type="match status" value="1"/>
</dbReference>
<feature type="domain" description="Glycosyltransferase subfamily 4-like N-terminal" evidence="2">
    <location>
        <begin position="3"/>
        <end position="147"/>
    </location>
</feature>
<gene>
    <name evidence="3" type="ORF">GCM10023116_19420</name>
</gene>
<comment type="caution">
    <text evidence="3">The sequence shown here is derived from an EMBL/GenBank/DDBJ whole genome shotgun (WGS) entry which is preliminary data.</text>
</comment>
<dbReference type="SUPFAM" id="SSF53756">
    <property type="entry name" value="UDP-Glycosyltransferase/glycogen phosphorylase"/>
    <property type="match status" value="1"/>
</dbReference>
<dbReference type="Gene3D" id="3.40.50.2000">
    <property type="entry name" value="Glycogen Phosphorylase B"/>
    <property type="match status" value="2"/>
</dbReference>
<evidence type="ECO:0000313" key="4">
    <source>
        <dbReference type="Proteomes" id="UP001500604"/>
    </source>
</evidence>
<name>A0ABP8V2M6_9GAMM</name>
<proteinExistence type="predicted"/>
<accession>A0ABP8V2M6</accession>
<evidence type="ECO:0000259" key="1">
    <source>
        <dbReference type="Pfam" id="PF00534"/>
    </source>
</evidence>
<evidence type="ECO:0000259" key="2">
    <source>
        <dbReference type="Pfam" id="PF13477"/>
    </source>
</evidence>
<dbReference type="PANTHER" id="PTHR12526">
    <property type="entry name" value="GLYCOSYLTRANSFERASE"/>
    <property type="match status" value="1"/>
</dbReference>
<dbReference type="Proteomes" id="UP001500604">
    <property type="component" value="Unassembled WGS sequence"/>
</dbReference>
<dbReference type="CDD" id="cd03808">
    <property type="entry name" value="GT4_CapM-like"/>
    <property type="match status" value="1"/>
</dbReference>
<dbReference type="RefSeq" id="WP_345195620.1">
    <property type="nucleotide sequence ID" value="NZ_BAABFL010000246.1"/>
</dbReference>
<dbReference type="EMBL" id="BAABFL010000246">
    <property type="protein sequence ID" value="GAA4649664.1"/>
    <property type="molecule type" value="Genomic_DNA"/>
</dbReference>
<protein>
    <submittedName>
        <fullName evidence="3">Glycosyltransferase family 4 protein</fullName>
    </submittedName>
</protein>
<dbReference type="PANTHER" id="PTHR12526:SF630">
    <property type="entry name" value="GLYCOSYLTRANSFERASE"/>
    <property type="match status" value="1"/>
</dbReference>
<sequence>MRKILYVTTVSSTINSFLKPHIQDLVAQGYVVDVATNVTDDLDEEILGLGIKVFSVGFQRTPVSVKNLDACRQMRLIQKNERYDIVHVHTPVASFVTRFALRKDKDLKILYTCHGFHFYKGGPAISWLLFYPAEKLAARWTDVLITINSEDYAVARGFKLRCGGKACKIYGVGIEKVKYILKDFDKSGCRGKLGLSDDDFVILVLAELNKNKNHIQLIRAMSFLKGRYPDIKAVFAGCGPLETEIKGNIKALGLEKNVMMVGWRCDVKELINLSDVVGLFSKREGLGKCLLEAMVCGKSIMATNTRGPREFIEEGAEGILFDIDDVEATAKAIEKIYASAKFNVMSEKNVAEATNKYLLENVLAQLNSVYEGLCIEE</sequence>
<dbReference type="InterPro" id="IPR001296">
    <property type="entry name" value="Glyco_trans_1"/>
</dbReference>
<dbReference type="InterPro" id="IPR028098">
    <property type="entry name" value="Glyco_trans_4-like_N"/>
</dbReference>
<reference evidence="4" key="1">
    <citation type="journal article" date="2019" name="Int. J. Syst. Evol. Microbiol.">
        <title>The Global Catalogue of Microorganisms (GCM) 10K type strain sequencing project: providing services to taxonomists for standard genome sequencing and annotation.</title>
        <authorList>
            <consortium name="The Broad Institute Genomics Platform"/>
            <consortium name="The Broad Institute Genome Sequencing Center for Infectious Disease"/>
            <person name="Wu L."/>
            <person name="Ma J."/>
        </authorList>
    </citation>
    <scope>NUCLEOTIDE SEQUENCE [LARGE SCALE GENOMIC DNA]</scope>
    <source>
        <strain evidence="4">JCM 17805</strain>
    </source>
</reference>
<keyword evidence="4" id="KW-1185">Reference proteome</keyword>